<keyword evidence="9" id="KW-1185">Reference proteome</keyword>
<feature type="transmembrane region" description="Helical" evidence="6">
    <location>
        <begin position="187"/>
        <end position="207"/>
    </location>
</feature>
<sequence>MAVQNGYGRHHSELPYATAISARKWFFGSQLAYKTVMTLSKSSICSSYFHLFDSSTRSFRLTLYTVQFFIVSSGFVFIVGAIFQCQPIAAFWDPSMPHSCFKSVPWWLSYAIIQITTDFILLLLPLSQVWSMSLTTNQKVGVCFLFSSGLAATATSIIRLTTLSASANNPDPTYGPIPATLWAEIEANTAIIASTLPLLQTPFILYFKAAKKTISSYYTNFNSSLGTQKDKTHLPRRFTDSYSAHHAVEISARRPRCEEGLFDGLNGVHMLRQLEVSSERAWSECAVSFRNYEAD</sequence>
<accession>A0AAQ3M485</accession>
<dbReference type="InterPro" id="IPR052337">
    <property type="entry name" value="SAT4-like"/>
</dbReference>
<gene>
    <name evidence="8" type="ORF">R9X50_00097200</name>
</gene>
<organism evidence="8 9">
    <name type="scientific">Acrodontium crateriforme</name>
    <dbReference type="NCBI Taxonomy" id="150365"/>
    <lineage>
        <taxon>Eukaryota</taxon>
        <taxon>Fungi</taxon>
        <taxon>Dikarya</taxon>
        <taxon>Ascomycota</taxon>
        <taxon>Pezizomycotina</taxon>
        <taxon>Dothideomycetes</taxon>
        <taxon>Dothideomycetidae</taxon>
        <taxon>Mycosphaerellales</taxon>
        <taxon>Teratosphaeriaceae</taxon>
        <taxon>Acrodontium</taxon>
    </lineage>
</organism>
<feature type="transmembrane region" description="Helical" evidence="6">
    <location>
        <begin position="144"/>
        <end position="167"/>
    </location>
</feature>
<evidence type="ECO:0000256" key="2">
    <source>
        <dbReference type="ARBA" id="ARBA00022692"/>
    </source>
</evidence>
<dbReference type="AlphaFoldDB" id="A0AAQ3M485"/>
<dbReference type="GO" id="GO:0016020">
    <property type="term" value="C:membrane"/>
    <property type="evidence" value="ECO:0007669"/>
    <property type="project" value="UniProtKB-SubCell"/>
</dbReference>
<keyword evidence="2 6" id="KW-0812">Transmembrane</keyword>
<evidence type="ECO:0000256" key="5">
    <source>
        <dbReference type="ARBA" id="ARBA00038359"/>
    </source>
</evidence>
<evidence type="ECO:0000256" key="3">
    <source>
        <dbReference type="ARBA" id="ARBA00022989"/>
    </source>
</evidence>
<evidence type="ECO:0000256" key="1">
    <source>
        <dbReference type="ARBA" id="ARBA00004141"/>
    </source>
</evidence>
<evidence type="ECO:0000313" key="9">
    <source>
        <dbReference type="Proteomes" id="UP001303373"/>
    </source>
</evidence>
<proteinExistence type="inferred from homology"/>
<dbReference type="InterPro" id="IPR049326">
    <property type="entry name" value="Rhodopsin_dom_fungi"/>
</dbReference>
<evidence type="ECO:0000259" key="7">
    <source>
        <dbReference type="Pfam" id="PF20684"/>
    </source>
</evidence>
<dbReference type="Proteomes" id="UP001303373">
    <property type="component" value="Chromosome 1"/>
</dbReference>
<evidence type="ECO:0000256" key="4">
    <source>
        <dbReference type="ARBA" id="ARBA00023136"/>
    </source>
</evidence>
<dbReference type="Pfam" id="PF20684">
    <property type="entry name" value="Fung_rhodopsin"/>
    <property type="match status" value="1"/>
</dbReference>
<dbReference type="PANTHER" id="PTHR33048">
    <property type="entry name" value="PTH11-LIKE INTEGRAL MEMBRANE PROTEIN (AFU_ORTHOLOGUE AFUA_5G11245)"/>
    <property type="match status" value="1"/>
</dbReference>
<feature type="transmembrane region" description="Helical" evidence="6">
    <location>
        <begin position="104"/>
        <end position="124"/>
    </location>
</feature>
<reference evidence="8 9" key="1">
    <citation type="submission" date="2023-11" db="EMBL/GenBank/DDBJ databases">
        <title>An acidophilic fungus is an integral part of prey digestion in a carnivorous sundew plant.</title>
        <authorList>
            <person name="Tsai I.J."/>
        </authorList>
    </citation>
    <scope>NUCLEOTIDE SEQUENCE [LARGE SCALE GENOMIC DNA]</scope>
    <source>
        <strain evidence="8">169a</strain>
    </source>
</reference>
<keyword evidence="3 6" id="KW-1133">Transmembrane helix</keyword>
<name>A0AAQ3M485_9PEZI</name>
<keyword evidence="4 6" id="KW-0472">Membrane</keyword>
<comment type="similarity">
    <text evidence="5">Belongs to the SAT4 family.</text>
</comment>
<evidence type="ECO:0000313" key="8">
    <source>
        <dbReference type="EMBL" id="WPG98186.1"/>
    </source>
</evidence>
<protein>
    <recommendedName>
        <fullName evidence="7">Rhodopsin domain-containing protein</fullName>
    </recommendedName>
</protein>
<evidence type="ECO:0000256" key="6">
    <source>
        <dbReference type="SAM" id="Phobius"/>
    </source>
</evidence>
<dbReference type="EMBL" id="CP138580">
    <property type="protein sequence ID" value="WPG98186.1"/>
    <property type="molecule type" value="Genomic_DNA"/>
</dbReference>
<feature type="domain" description="Rhodopsin" evidence="7">
    <location>
        <begin position="1"/>
        <end position="203"/>
    </location>
</feature>
<dbReference type="PANTHER" id="PTHR33048:SF47">
    <property type="entry name" value="INTEGRAL MEMBRANE PROTEIN-RELATED"/>
    <property type="match status" value="1"/>
</dbReference>
<feature type="transmembrane region" description="Helical" evidence="6">
    <location>
        <begin position="61"/>
        <end position="84"/>
    </location>
</feature>
<comment type="subcellular location">
    <subcellularLocation>
        <location evidence="1">Membrane</location>
        <topology evidence="1">Multi-pass membrane protein</topology>
    </subcellularLocation>
</comment>